<keyword evidence="1" id="KW-0732">Signal</keyword>
<organism evidence="2 3">
    <name type="scientific">Pedobacter steynii</name>
    <dbReference type="NCBI Taxonomy" id="430522"/>
    <lineage>
        <taxon>Bacteria</taxon>
        <taxon>Pseudomonadati</taxon>
        <taxon>Bacteroidota</taxon>
        <taxon>Sphingobacteriia</taxon>
        <taxon>Sphingobacteriales</taxon>
        <taxon>Sphingobacteriaceae</taxon>
        <taxon>Pedobacter</taxon>
    </lineage>
</organism>
<name>A0A1D7QHV9_9SPHI</name>
<protein>
    <recommendedName>
        <fullName evidence="4">DUF4375 domain-containing protein</fullName>
    </recommendedName>
</protein>
<dbReference type="EMBL" id="CP017141">
    <property type="protein sequence ID" value="AOM78258.1"/>
    <property type="molecule type" value="Genomic_DNA"/>
</dbReference>
<dbReference type="KEGG" id="psty:BFS30_14405"/>
<evidence type="ECO:0000313" key="2">
    <source>
        <dbReference type="EMBL" id="AOM78258.1"/>
    </source>
</evidence>
<dbReference type="RefSeq" id="WP_069379923.1">
    <property type="nucleotide sequence ID" value="NZ_CP017141.1"/>
</dbReference>
<dbReference type="OrthoDB" id="764378at2"/>
<feature type="chain" id="PRO_5009098703" description="DUF4375 domain-containing protein" evidence="1">
    <location>
        <begin position="30"/>
        <end position="190"/>
    </location>
</feature>
<evidence type="ECO:0000256" key="1">
    <source>
        <dbReference type="SAM" id="SignalP"/>
    </source>
</evidence>
<dbReference type="AlphaFoldDB" id="A0A1D7QHV9"/>
<accession>A0A1D7QHV9</accession>
<evidence type="ECO:0008006" key="4">
    <source>
        <dbReference type="Google" id="ProtNLM"/>
    </source>
</evidence>
<keyword evidence="3" id="KW-1185">Reference proteome</keyword>
<sequence>MKRKGSMKRMSKLLLIFSVLMLTGICCFGQEGLDCEKILDREPYFVRHKSGEKDLALKRDIEILKRCGNFDPVDSAFLKGAMLGTLMLQEVRAGKPATYRTIVNFFRDFRKTPEYKDFSYGLSMYRKLGGKKVNLKDWEMDKELFVRMGFTVNDLEDFKNFIAQPDHSELTYMQAFSQYMSEIEAMRVDK</sequence>
<dbReference type="Proteomes" id="UP000094313">
    <property type="component" value="Chromosome"/>
</dbReference>
<gene>
    <name evidence="2" type="ORF">BFS30_14405</name>
</gene>
<reference evidence="2 3" key="1">
    <citation type="submission" date="2016-08" db="EMBL/GenBank/DDBJ databases">
        <authorList>
            <person name="Seilhamer J.J."/>
        </authorList>
    </citation>
    <scope>NUCLEOTIDE SEQUENCE [LARGE SCALE GENOMIC DNA]</scope>
    <source>
        <strain evidence="2 3">DX4</strain>
    </source>
</reference>
<evidence type="ECO:0000313" key="3">
    <source>
        <dbReference type="Proteomes" id="UP000094313"/>
    </source>
</evidence>
<feature type="signal peptide" evidence="1">
    <location>
        <begin position="1"/>
        <end position="29"/>
    </location>
</feature>
<proteinExistence type="predicted"/>